<name>A0AAU9AR96_LYSEN</name>
<dbReference type="EMBL" id="AP014940">
    <property type="protein sequence ID" value="BAV96776.1"/>
    <property type="molecule type" value="Genomic_DNA"/>
</dbReference>
<feature type="compositionally biased region" description="Low complexity" evidence="1">
    <location>
        <begin position="13"/>
        <end position="23"/>
    </location>
</feature>
<dbReference type="Proteomes" id="UP000218824">
    <property type="component" value="Chromosome"/>
</dbReference>
<reference evidence="2 3" key="1">
    <citation type="journal article" date="2017" name="DNA Res.">
        <title>Complete genome sequence and expression profile of the commercial lytic enzyme producer Lysobacter enzymogenes M497-1.</title>
        <authorList>
            <person name="Takami H."/>
            <person name="Toyoda A."/>
            <person name="Uchiyama I."/>
            <person name="Itoh T."/>
            <person name="Takaki Y."/>
            <person name="Arai W."/>
            <person name="Nishi S."/>
            <person name="Kawai M."/>
            <person name="Shinya K."/>
            <person name="Ikeda H."/>
        </authorList>
    </citation>
    <scope>NUCLEOTIDE SEQUENCE [LARGE SCALE GENOMIC DNA]</scope>
    <source>
        <strain evidence="2 3">M497-1</strain>
    </source>
</reference>
<evidence type="ECO:0000256" key="1">
    <source>
        <dbReference type="SAM" id="MobiDB-lite"/>
    </source>
</evidence>
<dbReference type="GeneID" id="83063164"/>
<dbReference type="AlphaFoldDB" id="A0AAU9AR96"/>
<sequence>MNTDPRSADGRTPAPHRASPAAEADARFDAALRDLHAQALERVSPQVRQRLRTIRSEAAAQPQRGRGGLLGWALASSGVAAVAVALGLQFVGTGAPAPGPAPAPLAVAIAPAHEAAAAPVTVETGYDPDTAVAALDENPDLYLWLASNSDALPRTHVE</sequence>
<evidence type="ECO:0000313" key="2">
    <source>
        <dbReference type="EMBL" id="BAV96776.1"/>
    </source>
</evidence>
<proteinExistence type="predicted"/>
<dbReference type="KEGG" id="lem:LEN_1289"/>
<protein>
    <submittedName>
        <fullName evidence="2">Uncharacterized protein</fullName>
    </submittedName>
</protein>
<evidence type="ECO:0000313" key="3">
    <source>
        <dbReference type="Proteomes" id="UP000218824"/>
    </source>
</evidence>
<dbReference type="RefSeq" id="WP_096377104.1">
    <property type="nucleotide sequence ID" value="NZ_AP014940.1"/>
</dbReference>
<accession>A0AAU9AR96</accession>
<feature type="region of interest" description="Disordered" evidence="1">
    <location>
        <begin position="1"/>
        <end position="25"/>
    </location>
</feature>
<organism evidence="2 3">
    <name type="scientific">Lysobacter enzymogenes</name>
    <dbReference type="NCBI Taxonomy" id="69"/>
    <lineage>
        <taxon>Bacteria</taxon>
        <taxon>Pseudomonadati</taxon>
        <taxon>Pseudomonadota</taxon>
        <taxon>Gammaproteobacteria</taxon>
        <taxon>Lysobacterales</taxon>
        <taxon>Lysobacteraceae</taxon>
        <taxon>Lysobacter</taxon>
    </lineage>
</organism>
<gene>
    <name evidence="2" type="ORF">LEN_1289</name>
</gene>